<gene>
    <name evidence="2" type="ORF">MiSe_33590</name>
</gene>
<accession>A0AAV3XB26</accession>
<reference evidence="2" key="1">
    <citation type="submission" date="2019-10" db="EMBL/GenBank/DDBJ databases">
        <title>Draft genome sequece of Microseira wollei NIES-4236.</title>
        <authorList>
            <person name="Yamaguchi H."/>
            <person name="Suzuki S."/>
            <person name="Kawachi M."/>
        </authorList>
    </citation>
    <scope>NUCLEOTIDE SEQUENCE</scope>
    <source>
        <strain evidence="2">NIES-4236</strain>
    </source>
</reference>
<evidence type="ECO:0000256" key="1">
    <source>
        <dbReference type="SAM" id="Phobius"/>
    </source>
</evidence>
<evidence type="ECO:0000313" key="2">
    <source>
        <dbReference type="EMBL" id="GET38601.1"/>
    </source>
</evidence>
<dbReference type="AlphaFoldDB" id="A0AAV3XB26"/>
<dbReference type="EMBL" id="BLAY01000048">
    <property type="protein sequence ID" value="GET38601.1"/>
    <property type="molecule type" value="Genomic_DNA"/>
</dbReference>
<sequence>MAEEALYNNKKNKIRVTRSLLEAKGGRYPIRNIYKIKLDKKGEKGGISYNSVFATFLAILIAFGISQPIVALIAVLAFFFAAVDPSTQPQPIFDLKIILSPNNEELTISPEDGDDLKALQKALEDAIDSTYHARDVKIISGSLN</sequence>
<keyword evidence="1" id="KW-1133">Transmembrane helix</keyword>
<comment type="caution">
    <text evidence="2">The sequence shown here is derived from an EMBL/GenBank/DDBJ whole genome shotgun (WGS) entry which is preliminary data.</text>
</comment>
<keyword evidence="3" id="KW-1185">Reference proteome</keyword>
<proteinExistence type="predicted"/>
<name>A0AAV3XB26_9CYAN</name>
<keyword evidence="1" id="KW-0812">Transmembrane</keyword>
<keyword evidence="1" id="KW-0472">Membrane</keyword>
<protein>
    <submittedName>
        <fullName evidence="2">Uncharacterized protein</fullName>
    </submittedName>
</protein>
<organism evidence="2 3">
    <name type="scientific">Microseira wollei NIES-4236</name>
    <dbReference type="NCBI Taxonomy" id="2530354"/>
    <lineage>
        <taxon>Bacteria</taxon>
        <taxon>Bacillati</taxon>
        <taxon>Cyanobacteriota</taxon>
        <taxon>Cyanophyceae</taxon>
        <taxon>Oscillatoriophycideae</taxon>
        <taxon>Aerosakkonematales</taxon>
        <taxon>Aerosakkonemataceae</taxon>
        <taxon>Microseira</taxon>
    </lineage>
</organism>
<dbReference type="Proteomes" id="UP001050975">
    <property type="component" value="Unassembled WGS sequence"/>
</dbReference>
<feature type="transmembrane region" description="Helical" evidence="1">
    <location>
        <begin position="47"/>
        <end position="80"/>
    </location>
</feature>
<evidence type="ECO:0000313" key="3">
    <source>
        <dbReference type="Proteomes" id="UP001050975"/>
    </source>
</evidence>